<accession>A0ABR1T5N9</accession>
<protein>
    <submittedName>
        <fullName evidence="2">Uncharacterized protein</fullName>
    </submittedName>
</protein>
<name>A0ABR1T5N9_9PEZI</name>
<sequence>MGLRIDKRDRKAPPPKPVTITSHKDFKSLILRNTLVNQIKRLNRLLSIQQKEIYTRYREVAARYQEVVELRWAFLKAQCLEQARQMFGTQLSHLVYDTVIWGTYGIKDGVGIREEDAAFVVSIHCVNRQARSSSSSSSNGTPARTTLPPPPREQREDELELLDGCFAAALQRPQWMPRHLVLEICDWQSGGGGSGDCHGHGSATPRRMPSPYVSQRRAEFCQGSFDACAAMREEAQARSAEVAKVSADTALVVCDDDSGEESHREAVAP</sequence>
<dbReference type="RefSeq" id="XP_066708739.1">
    <property type="nucleotide sequence ID" value="XM_066865610.1"/>
</dbReference>
<gene>
    <name evidence="2" type="ORF">PG994_014201</name>
</gene>
<dbReference type="EMBL" id="JAQQWL010000015">
    <property type="protein sequence ID" value="KAK8041194.1"/>
    <property type="molecule type" value="Genomic_DNA"/>
</dbReference>
<reference evidence="2 3" key="1">
    <citation type="submission" date="2023-01" db="EMBL/GenBank/DDBJ databases">
        <title>Analysis of 21 Apiospora genomes using comparative genomics revels a genus with tremendous synthesis potential of carbohydrate active enzymes and secondary metabolites.</title>
        <authorList>
            <person name="Sorensen T."/>
        </authorList>
    </citation>
    <scope>NUCLEOTIDE SEQUENCE [LARGE SCALE GENOMIC DNA]</scope>
    <source>
        <strain evidence="2 3">CBS 135458</strain>
    </source>
</reference>
<keyword evidence="3" id="KW-1185">Reference proteome</keyword>
<dbReference type="Proteomes" id="UP001480595">
    <property type="component" value="Unassembled WGS sequence"/>
</dbReference>
<feature type="region of interest" description="Disordered" evidence="1">
    <location>
        <begin position="131"/>
        <end position="155"/>
    </location>
</feature>
<organism evidence="2 3">
    <name type="scientific">Apiospora phragmitis</name>
    <dbReference type="NCBI Taxonomy" id="2905665"/>
    <lineage>
        <taxon>Eukaryota</taxon>
        <taxon>Fungi</taxon>
        <taxon>Dikarya</taxon>
        <taxon>Ascomycota</taxon>
        <taxon>Pezizomycotina</taxon>
        <taxon>Sordariomycetes</taxon>
        <taxon>Xylariomycetidae</taxon>
        <taxon>Amphisphaeriales</taxon>
        <taxon>Apiosporaceae</taxon>
        <taxon>Apiospora</taxon>
    </lineage>
</organism>
<comment type="caution">
    <text evidence="2">The sequence shown here is derived from an EMBL/GenBank/DDBJ whole genome shotgun (WGS) entry which is preliminary data.</text>
</comment>
<evidence type="ECO:0000256" key="1">
    <source>
        <dbReference type="SAM" id="MobiDB-lite"/>
    </source>
</evidence>
<feature type="compositionally biased region" description="Low complexity" evidence="1">
    <location>
        <begin position="132"/>
        <end position="146"/>
    </location>
</feature>
<dbReference type="GeneID" id="92098673"/>
<proteinExistence type="predicted"/>
<evidence type="ECO:0000313" key="3">
    <source>
        <dbReference type="Proteomes" id="UP001480595"/>
    </source>
</evidence>
<evidence type="ECO:0000313" key="2">
    <source>
        <dbReference type="EMBL" id="KAK8041194.1"/>
    </source>
</evidence>